<name>A0A5B9EJ14_9BACT</name>
<reference evidence="3 4" key="1">
    <citation type="submission" date="2019-08" db="EMBL/GenBank/DDBJ databases">
        <title>Complete genome sequence of Terriglobus albidus strain ORNL.</title>
        <authorList>
            <person name="Podar M."/>
        </authorList>
    </citation>
    <scope>NUCLEOTIDE SEQUENCE [LARGE SCALE GENOMIC DNA]</scope>
    <source>
        <strain evidence="3 4">ORNL</strain>
    </source>
</reference>
<feature type="signal peptide" evidence="2">
    <location>
        <begin position="1"/>
        <end position="22"/>
    </location>
</feature>
<evidence type="ECO:0000256" key="2">
    <source>
        <dbReference type="SAM" id="SignalP"/>
    </source>
</evidence>
<feature type="region of interest" description="Disordered" evidence="1">
    <location>
        <begin position="416"/>
        <end position="437"/>
    </location>
</feature>
<evidence type="ECO:0000313" key="4">
    <source>
        <dbReference type="Proteomes" id="UP000321820"/>
    </source>
</evidence>
<dbReference type="OrthoDB" id="113419at2"/>
<feature type="chain" id="PRO_5023090309" evidence="2">
    <location>
        <begin position="23"/>
        <end position="483"/>
    </location>
</feature>
<keyword evidence="2" id="KW-0732">Signal</keyword>
<dbReference type="EMBL" id="CP042806">
    <property type="protein sequence ID" value="QEE30391.1"/>
    <property type="molecule type" value="Genomic_DNA"/>
</dbReference>
<evidence type="ECO:0000256" key="1">
    <source>
        <dbReference type="SAM" id="MobiDB-lite"/>
    </source>
</evidence>
<protein>
    <submittedName>
        <fullName evidence="3">Uncharacterized protein</fullName>
    </submittedName>
</protein>
<feature type="compositionally biased region" description="Low complexity" evidence="1">
    <location>
        <begin position="416"/>
        <end position="427"/>
    </location>
</feature>
<accession>A0A5B9EJ14</accession>
<organism evidence="3 4">
    <name type="scientific">Terriglobus albidus</name>
    <dbReference type="NCBI Taxonomy" id="1592106"/>
    <lineage>
        <taxon>Bacteria</taxon>
        <taxon>Pseudomonadati</taxon>
        <taxon>Acidobacteriota</taxon>
        <taxon>Terriglobia</taxon>
        <taxon>Terriglobales</taxon>
        <taxon>Acidobacteriaceae</taxon>
        <taxon>Terriglobus</taxon>
    </lineage>
</organism>
<dbReference type="KEGG" id="talb:FTW19_21845"/>
<dbReference type="Proteomes" id="UP000321820">
    <property type="component" value="Chromosome"/>
</dbReference>
<sequence>MRVAFFMLVACFCLDLAAAAQAPATNAAQTAAQNASKQGIAISTASDLSSTVSVEAVLLPYSVAKRTFGKEVAEKYAVVSLTVSNRDPKQGVVLQSVFLDYSRWLFSGVFAGLTNRAQAPQEVWQQQSKPSQVASAEVRTVRTDFQDAQLWSTRNWVIHIATAVGAAAGAVSFSTASDLFAPSVAAFNGNVVPALGIIWPDNSQSQLNLLNDIGFRTNHVIAAKSADIVVAFFPTERFLTPTLHEIYKKAPAAFFNPSELIFERSSPHGAGHLLRLIEESGLIQPSPCGENSSEKSVRCTLVGSVTRYEVAYEQAKAQQKGGGNPPNPCADEKAASGLQKDCFNVALLNRASLNNIRVVVGGIMTVDVASIPATISSVQIENDHQVSTWKSGQTITGTVTGTFLSGGVLSMSTTDATGSTSTTALGSVKSDSAAGSDASMPFSAVVGTNDIAPGTKISFSVTKTAQDKSTTSSAPFLYVVSPE</sequence>
<gene>
    <name evidence="3" type="ORF">FTW19_21845</name>
</gene>
<evidence type="ECO:0000313" key="3">
    <source>
        <dbReference type="EMBL" id="QEE30391.1"/>
    </source>
</evidence>
<proteinExistence type="predicted"/>
<dbReference type="RefSeq" id="WP_147649680.1">
    <property type="nucleotide sequence ID" value="NZ_CP042806.1"/>
</dbReference>
<dbReference type="AlphaFoldDB" id="A0A5B9EJ14"/>
<keyword evidence="4" id="KW-1185">Reference proteome</keyword>